<dbReference type="InterPro" id="IPR005509">
    <property type="entry name" value="AfsA_hotdog_dom"/>
</dbReference>
<accession>A0ABW6UFT4</accession>
<gene>
    <name evidence="2" type="ORF">ACFY1D_12680</name>
</gene>
<comment type="caution">
    <text evidence="2">The sequence shown here is derived from an EMBL/GenBank/DDBJ whole genome shotgun (WGS) entry which is preliminary data.</text>
</comment>
<protein>
    <submittedName>
        <fullName evidence="2">AfsA-related hotdog domain-containing protein</fullName>
    </submittedName>
</protein>
<keyword evidence="3" id="KW-1185">Reference proteome</keyword>
<evidence type="ECO:0000313" key="3">
    <source>
        <dbReference type="Proteomes" id="UP001602058"/>
    </source>
</evidence>
<dbReference type="Proteomes" id="UP001602058">
    <property type="component" value="Unassembled WGS sequence"/>
</dbReference>
<sequence length="275" mass="30151">MSSETHETTRRTEAEPGTLFLVGDVFAEFAEHEGVMTVSQLAREIRKGTFPSGTGAASVTLGQGVSQFDVQFVRDTLARRGLTDAVVIDDQALRDRAGREIAHKHRAENVLISLPRRTGPGSFESDLLVDSGNEVMSDHLTGQHMQGMLAMEAGRQMFIAVAEQHYLPPEAVGNSYFVIDTFATRYRSFLFPLPATVRCKVLSHRSPHRTRTTFSCELAVLQGGGETVVMEVRFTAFDTQVSHAKETRAAERSLQDTAAILAAAKELESAEVRIA</sequence>
<reference evidence="2 3" key="1">
    <citation type="submission" date="2024-10" db="EMBL/GenBank/DDBJ databases">
        <title>The Natural Products Discovery Center: Release of the First 8490 Sequenced Strains for Exploring Actinobacteria Biosynthetic Diversity.</title>
        <authorList>
            <person name="Kalkreuter E."/>
            <person name="Kautsar S.A."/>
            <person name="Yang D."/>
            <person name="Bader C.D."/>
            <person name="Teijaro C.N."/>
            <person name="Fluegel L."/>
            <person name="Davis C.M."/>
            <person name="Simpson J.R."/>
            <person name="Lauterbach L."/>
            <person name="Steele A.D."/>
            <person name="Gui C."/>
            <person name="Meng S."/>
            <person name="Li G."/>
            <person name="Viehrig K."/>
            <person name="Ye F."/>
            <person name="Su P."/>
            <person name="Kiefer A.F."/>
            <person name="Nichols A."/>
            <person name="Cepeda A.J."/>
            <person name="Yan W."/>
            <person name="Fan B."/>
            <person name="Jiang Y."/>
            <person name="Adhikari A."/>
            <person name="Zheng C.-J."/>
            <person name="Schuster L."/>
            <person name="Cowan T.M."/>
            <person name="Smanski M.J."/>
            <person name="Chevrette M.G."/>
            <person name="De Carvalho L.P.S."/>
            <person name="Shen B."/>
        </authorList>
    </citation>
    <scope>NUCLEOTIDE SEQUENCE [LARGE SCALE GENOMIC DNA]</scope>
    <source>
        <strain evidence="2 3">NPDC001390</strain>
    </source>
</reference>
<dbReference type="Pfam" id="PF03756">
    <property type="entry name" value="AfsA"/>
    <property type="match status" value="1"/>
</dbReference>
<feature type="domain" description="A-factor biosynthesis hotdog" evidence="1">
    <location>
        <begin position="103"/>
        <end position="228"/>
    </location>
</feature>
<dbReference type="EMBL" id="JBIAWJ010000004">
    <property type="protein sequence ID" value="MFF4522284.1"/>
    <property type="molecule type" value="Genomic_DNA"/>
</dbReference>
<proteinExistence type="predicted"/>
<name>A0ABW6UFT4_9ACTN</name>
<evidence type="ECO:0000259" key="1">
    <source>
        <dbReference type="Pfam" id="PF03756"/>
    </source>
</evidence>
<evidence type="ECO:0000313" key="2">
    <source>
        <dbReference type="EMBL" id="MFF4522284.1"/>
    </source>
</evidence>
<dbReference type="RefSeq" id="WP_351083296.1">
    <property type="nucleotide sequence ID" value="NZ_JBEOZG010000021.1"/>
</dbReference>
<organism evidence="2 3">
    <name type="scientific">Streptomyces bluensis</name>
    <dbReference type="NCBI Taxonomy" id="33897"/>
    <lineage>
        <taxon>Bacteria</taxon>
        <taxon>Bacillati</taxon>
        <taxon>Actinomycetota</taxon>
        <taxon>Actinomycetes</taxon>
        <taxon>Kitasatosporales</taxon>
        <taxon>Streptomycetaceae</taxon>
        <taxon>Streptomyces</taxon>
    </lineage>
</organism>